<dbReference type="PANTHER" id="PTHR38595:SF1">
    <property type="entry name" value="TYPE VI SECRETION SYSTEM COMPONENT TSSE1"/>
    <property type="match status" value="1"/>
</dbReference>
<evidence type="ECO:0000313" key="3">
    <source>
        <dbReference type="Proteomes" id="UP000461443"/>
    </source>
</evidence>
<evidence type="ECO:0000313" key="2">
    <source>
        <dbReference type="EMBL" id="NDL64396.1"/>
    </source>
</evidence>
<dbReference type="EMBL" id="WUBS01000012">
    <property type="protein sequence ID" value="NDL64396.1"/>
    <property type="molecule type" value="Genomic_DNA"/>
</dbReference>
<organism evidence="2 3">
    <name type="scientific">Acerihabitans arboris</name>
    <dbReference type="NCBI Taxonomy" id="2691583"/>
    <lineage>
        <taxon>Bacteria</taxon>
        <taxon>Pseudomonadati</taxon>
        <taxon>Pseudomonadota</taxon>
        <taxon>Gammaproteobacteria</taxon>
        <taxon>Enterobacterales</taxon>
        <taxon>Pectobacteriaceae</taxon>
        <taxon>Acerihabitans</taxon>
    </lineage>
</organism>
<dbReference type="NCBIfam" id="TIGR03357">
    <property type="entry name" value="VI_zyme"/>
    <property type="match status" value="1"/>
</dbReference>
<dbReference type="Pfam" id="PF04965">
    <property type="entry name" value="GPW_gp25"/>
    <property type="match status" value="1"/>
</dbReference>
<dbReference type="SUPFAM" id="SSF160719">
    <property type="entry name" value="gpW/gp25-like"/>
    <property type="match status" value="1"/>
</dbReference>
<sequence>MQIKHARVPAGGDPDRAHQRVAPLLLERLTDNDPDNPDDAPLDMPALRERLKKSVLANLQALLNCTCFASRDQLARWPHVYSSTLNFGLPPLAGKMQSDIAWQDIADQITWAIAHFEPRIIASALCIECLDDDPGLASHNLLSFTLQGRLWWSPAPVDFMFTSRVDLENGHFELADKR</sequence>
<name>A0A845SN68_9GAMM</name>
<evidence type="ECO:0000259" key="1">
    <source>
        <dbReference type="Pfam" id="PF04965"/>
    </source>
</evidence>
<reference evidence="2 3" key="1">
    <citation type="submission" date="2019-12" db="EMBL/GenBank/DDBJ databases">
        <authorList>
            <person name="Lee S.D."/>
        </authorList>
    </citation>
    <scope>NUCLEOTIDE SEQUENCE [LARGE SCALE GENOMIC DNA]</scope>
    <source>
        <strain evidence="2 3">SAP-6</strain>
    </source>
</reference>
<dbReference type="InterPro" id="IPR007048">
    <property type="entry name" value="IraD/Gp25-like"/>
</dbReference>
<dbReference type="InterPro" id="IPR017737">
    <property type="entry name" value="TssE1-like"/>
</dbReference>
<accession>A0A845SN68</accession>
<proteinExistence type="predicted"/>
<keyword evidence="3" id="KW-1185">Reference proteome</keyword>
<protein>
    <submittedName>
        <fullName evidence="2">Type VI secretion system baseplate subunit TssE</fullName>
    </submittedName>
</protein>
<feature type="domain" description="IraD/Gp25-like" evidence="1">
    <location>
        <begin position="50"/>
        <end position="154"/>
    </location>
</feature>
<dbReference type="Proteomes" id="UP000461443">
    <property type="component" value="Unassembled WGS sequence"/>
</dbReference>
<dbReference type="PANTHER" id="PTHR38595">
    <property type="entry name" value="CYTOPLASMIC PROTEIN-RELATED"/>
    <property type="match status" value="1"/>
</dbReference>
<gene>
    <name evidence="2" type="primary">tssE</name>
    <name evidence="2" type="ORF">GRH90_16815</name>
</gene>
<reference evidence="2 3" key="2">
    <citation type="submission" date="2020-02" db="EMBL/GenBank/DDBJ databases">
        <title>The new genus of Enterobacteriales.</title>
        <authorList>
            <person name="Kim I.S."/>
        </authorList>
    </citation>
    <scope>NUCLEOTIDE SEQUENCE [LARGE SCALE GENOMIC DNA]</scope>
    <source>
        <strain evidence="2 3">SAP-6</strain>
    </source>
</reference>
<dbReference type="InterPro" id="IPR053176">
    <property type="entry name" value="T6SS_TssE1-like"/>
</dbReference>
<comment type="caution">
    <text evidence="2">The sequence shown here is derived from an EMBL/GenBank/DDBJ whole genome shotgun (WGS) entry which is preliminary data.</text>
</comment>
<dbReference type="AlphaFoldDB" id="A0A845SN68"/>
<dbReference type="RefSeq" id="WP_162367116.1">
    <property type="nucleotide sequence ID" value="NZ_WUBS01000012.1"/>
</dbReference>